<dbReference type="Proteomes" id="UP001385951">
    <property type="component" value="Unassembled WGS sequence"/>
</dbReference>
<proteinExistence type="predicted"/>
<evidence type="ECO:0000256" key="2">
    <source>
        <dbReference type="ARBA" id="ARBA00022490"/>
    </source>
</evidence>
<dbReference type="EMBL" id="JASBNA010000113">
    <property type="protein sequence ID" value="KAK7676526.1"/>
    <property type="molecule type" value="Genomic_DNA"/>
</dbReference>
<keyword evidence="6" id="KW-1185">Reference proteome</keyword>
<feature type="region of interest" description="Disordered" evidence="3">
    <location>
        <begin position="1"/>
        <end position="108"/>
    </location>
</feature>
<dbReference type="Pfam" id="PF04050">
    <property type="entry name" value="Upf2"/>
    <property type="match status" value="1"/>
</dbReference>
<evidence type="ECO:0000313" key="6">
    <source>
        <dbReference type="Proteomes" id="UP001385951"/>
    </source>
</evidence>
<organism evidence="5 6">
    <name type="scientific">Cerrena zonata</name>
    <dbReference type="NCBI Taxonomy" id="2478898"/>
    <lineage>
        <taxon>Eukaryota</taxon>
        <taxon>Fungi</taxon>
        <taxon>Dikarya</taxon>
        <taxon>Basidiomycota</taxon>
        <taxon>Agaricomycotina</taxon>
        <taxon>Agaricomycetes</taxon>
        <taxon>Polyporales</taxon>
        <taxon>Cerrenaceae</taxon>
        <taxon>Cerrena</taxon>
    </lineage>
</organism>
<sequence>MKDVLVELQSIIKKQGLQKTQATDEEEGDEDDEEDEVVGDADDIEPEAESESDDSDSDDSEEEVIYDDDAEDEEDDDDDDDDDDDEEEDYEEEEEETNKFNPDDDAKFADILDREFKKMVNESFEENQSKRSKQLNPLPSQILKRENPKAEASSGGKGKIAFSLLTKKGKTTDIKNFGLPSDNTFTKNMMKEKEEMKSQRERIMTLVESMDE</sequence>
<comment type="caution">
    <text evidence="5">The sequence shown here is derived from an EMBL/GenBank/DDBJ whole genome shotgun (WGS) entry which is preliminary data.</text>
</comment>
<keyword evidence="2" id="KW-0963">Cytoplasm</keyword>
<feature type="compositionally biased region" description="Acidic residues" evidence="3">
    <location>
        <begin position="23"/>
        <end position="96"/>
    </location>
</feature>
<dbReference type="InterPro" id="IPR039762">
    <property type="entry name" value="Nmd2/UPF2"/>
</dbReference>
<dbReference type="GO" id="GO:0005737">
    <property type="term" value="C:cytoplasm"/>
    <property type="evidence" value="ECO:0007669"/>
    <property type="project" value="UniProtKB-SubCell"/>
</dbReference>
<dbReference type="GO" id="GO:0035145">
    <property type="term" value="C:exon-exon junction complex"/>
    <property type="evidence" value="ECO:0007669"/>
    <property type="project" value="TreeGrafter"/>
</dbReference>
<evidence type="ECO:0000313" key="5">
    <source>
        <dbReference type="EMBL" id="KAK7676526.1"/>
    </source>
</evidence>
<protein>
    <recommendedName>
        <fullName evidence="4">Up-frameshift suppressor 2 C-terminal domain-containing protein</fullName>
    </recommendedName>
</protein>
<feature type="domain" description="Up-frameshift suppressor 2 C-terminal" evidence="4">
    <location>
        <begin position="93"/>
        <end position="207"/>
    </location>
</feature>
<name>A0AAW0F934_9APHY</name>
<feature type="compositionally biased region" description="Basic and acidic residues" evidence="3">
    <location>
        <begin position="97"/>
        <end position="108"/>
    </location>
</feature>
<evidence type="ECO:0000259" key="4">
    <source>
        <dbReference type="Pfam" id="PF04050"/>
    </source>
</evidence>
<dbReference type="InterPro" id="IPR007193">
    <property type="entry name" value="Upf2/Nmd2_C"/>
</dbReference>
<dbReference type="PANTHER" id="PTHR12839">
    <property type="entry name" value="NONSENSE-MEDIATED MRNA DECAY PROTEIN 2 UP-FRAMESHIFT SUPPRESSOR 2"/>
    <property type="match status" value="1"/>
</dbReference>
<gene>
    <name evidence="5" type="ORF">QCA50_020495</name>
</gene>
<comment type="subcellular location">
    <subcellularLocation>
        <location evidence="1">Cytoplasm</location>
    </subcellularLocation>
</comment>
<accession>A0AAW0F934</accession>
<evidence type="ECO:0000256" key="1">
    <source>
        <dbReference type="ARBA" id="ARBA00004496"/>
    </source>
</evidence>
<feature type="region of interest" description="Disordered" evidence="3">
    <location>
        <begin position="122"/>
        <end position="157"/>
    </location>
</feature>
<dbReference type="GO" id="GO:0000184">
    <property type="term" value="P:nuclear-transcribed mRNA catabolic process, nonsense-mediated decay"/>
    <property type="evidence" value="ECO:0007669"/>
    <property type="project" value="InterPro"/>
</dbReference>
<reference evidence="5 6" key="1">
    <citation type="submission" date="2022-09" db="EMBL/GenBank/DDBJ databases">
        <authorList>
            <person name="Palmer J.M."/>
        </authorList>
    </citation>
    <scope>NUCLEOTIDE SEQUENCE [LARGE SCALE GENOMIC DNA]</scope>
    <source>
        <strain evidence="5 6">DSM 7382</strain>
    </source>
</reference>
<dbReference type="PANTHER" id="PTHR12839:SF7">
    <property type="entry name" value="REGULATOR OF NONSENSE TRANSCRIPTS 2"/>
    <property type="match status" value="1"/>
</dbReference>
<dbReference type="AlphaFoldDB" id="A0AAW0F934"/>
<evidence type="ECO:0000256" key="3">
    <source>
        <dbReference type="SAM" id="MobiDB-lite"/>
    </source>
</evidence>